<keyword evidence="2" id="KW-0732">Signal</keyword>
<feature type="signal peptide" evidence="2">
    <location>
        <begin position="1"/>
        <end position="27"/>
    </location>
</feature>
<feature type="chain" id="PRO_5044985950" evidence="2">
    <location>
        <begin position="28"/>
        <end position="511"/>
    </location>
</feature>
<comment type="similarity">
    <text evidence="1 2">Belongs to the outer membrane factor (OMF) (TC 1.B.17) family.</text>
</comment>
<dbReference type="PANTHER" id="PTHR30203">
    <property type="entry name" value="OUTER MEMBRANE CATION EFFLUX PROTEIN"/>
    <property type="match status" value="1"/>
</dbReference>
<proteinExistence type="inferred from homology"/>
<keyword evidence="2" id="KW-0472">Membrane</keyword>
<evidence type="ECO:0000256" key="2">
    <source>
        <dbReference type="RuleBase" id="RU362097"/>
    </source>
</evidence>
<dbReference type="PROSITE" id="PS51257">
    <property type="entry name" value="PROKAR_LIPOPROTEIN"/>
    <property type="match status" value="1"/>
</dbReference>
<dbReference type="SUPFAM" id="SSF56954">
    <property type="entry name" value="Outer membrane efflux proteins (OEP)"/>
    <property type="match status" value="1"/>
</dbReference>
<keyword evidence="2" id="KW-0449">Lipoprotein</keyword>
<name>A0ABX8UY47_9BURK</name>
<dbReference type="RefSeq" id="WP_219802844.1">
    <property type="nucleotide sequence ID" value="NZ_CP080096.1"/>
</dbReference>
<evidence type="ECO:0000256" key="1">
    <source>
        <dbReference type="ARBA" id="ARBA00007613"/>
    </source>
</evidence>
<organism evidence="3 4">
    <name type="scientific">Paraburkholderia edwinii</name>
    <dbReference type="NCBI Taxonomy" id="2861782"/>
    <lineage>
        <taxon>Bacteria</taxon>
        <taxon>Pseudomonadati</taxon>
        <taxon>Pseudomonadota</taxon>
        <taxon>Betaproteobacteria</taxon>
        <taxon>Burkholderiales</taxon>
        <taxon>Burkholderiaceae</taxon>
        <taxon>Paraburkholderia</taxon>
    </lineage>
</organism>
<reference evidence="3 4" key="1">
    <citation type="submission" date="2021-07" db="EMBL/GenBank/DDBJ databases">
        <title>Paraburkholderia edwinii protects Aspergillus sp. from phenazines by acting as a toxin sponge.</title>
        <authorList>
            <person name="Dahlstrom K.M."/>
            <person name="Newman D.K."/>
        </authorList>
    </citation>
    <scope>NUCLEOTIDE SEQUENCE [LARGE SCALE GENOMIC DNA]</scope>
    <source>
        <strain evidence="3 4">Pe01</strain>
    </source>
</reference>
<sequence>MKPILMKVLAAAAVLTLAACAVQPATHADLPETVKTVAPTAWNVDAPQDAVDATTWWTQFGDPVMHDLVQSVLNDNLDVKAAVERVKQAQDDVKQRHAALLPELDATAIASHTRQILPPPLGYVDAAGAGLSASWQPDVFGGERLAVLAAKAQVSGRQSALNELRLALAANTAAAYINLRWAQSELQILNDNEQIRSRALKLTQDRLRYGLSTQLDVARAQNQLQDLQARIPRVQSEIQHQLSLIAVFSGRTPESVSQLVLTDARPIPVPSQGVPVTLPSEALLRRPDVQTAYARVEQRAAEVGVSRSERYPKFQLNLTDGLLAASWVGTPTLTDNLFSAALSATSPIFNAGRITANIDASESRMRESQLGLQQTMLNALKEIEDTRSDLVSGGTQVDRLGGALDSSGKALKLSTQLYKGGASSFLDVLDAQQAYLVDAEALNEAKRTHAQAAVALYRSLGGGWNAAADTATAANTANTANAANTGNPVTGVPAIPAALPVAASSASVAAN</sequence>
<dbReference type="Proteomes" id="UP000826462">
    <property type="component" value="Chromosome 2"/>
</dbReference>
<keyword evidence="2" id="KW-0564">Palmitate</keyword>
<evidence type="ECO:0000313" key="4">
    <source>
        <dbReference type="Proteomes" id="UP000826462"/>
    </source>
</evidence>
<dbReference type="Gene3D" id="2.20.200.10">
    <property type="entry name" value="Outer membrane efflux proteins (OEP)"/>
    <property type="match status" value="1"/>
</dbReference>
<keyword evidence="2" id="KW-1134">Transmembrane beta strand</keyword>
<dbReference type="Gene3D" id="1.20.1600.10">
    <property type="entry name" value="Outer membrane efflux proteins (OEP)"/>
    <property type="match status" value="1"/>
</dbReference>
<protein>
    <submittedName>
        <fullName evidence="3">Efflux transporter outer membrane subunit</fullName>
    </submittedName>
</protein>
<keyword evidence="2" id="KW-0812">Transmembrane</keyword>
<dbReference type="InterPro" id="IPR003423">
    <property type="entry name" value="OMP_efflux"/>
</dbReference>
<dbReference type="NCBIfam" id="TIGR01845">
    <property type="entry name" value="outer_NodT"/>
    <property type="match status" value="1"/>
</dbReference>
<dbReference type="Pfam" id="PF02321">
    <property type="entry name" value="OEP"/>
    <property type="match status" value="2"/>
</dbReference>
<comment type="subcellular location">
    <subcellularLocation>
        <location evidence="2">Cell membrane</location>
        <topology evidence="2">Lipid-anchor</topology>
    </subcellularLocation>
</comment>
<gene>
    <name evidence="3" type="ORF">KZJ38_26460</name>
</gene>
<dbReference type="PANTHER" id="PTHR30203:SF25">
    <property type="entry name" value="OUTER MEMBRANE PROTEIN-RELATED"/>
    <property type="match status" value="1"/>
</dbReference>
<dbReference type="EMBL" id="CP080096">
    <property type="protein sequence ID" value="QYD73192.1"/>
    <property type="molecule type" value="Genomic_DNA"/>
</dbReference>
<dbReference type="InterPro" id="IPR010131">
    <property type="entry name" value="MdtP/NodT-like"/>
</dbReference>
<keyword evidence="4" id="KW-1185">Reference proteome</keyword>
<accession>A0ABX8UY47</accession>
<evidence type="ECO:0000313" key="3">
    <source>
        <dbReference type="EMBL" id="QYD73192.1"/>
    </source>
</evidence>